<dbReference type="AlphaFoldDB" id="A0A1I0K1A2"/>
<evidence type="ECO:0000313" key="2">
    <source>
        <dbReference type="Proteomes" id="UP000181981"/>
    </source>
</evidence>
<dbReference type="Gene3D" id="1.20.120.330">
    <property type="entry name" value="Nucleotidyltransferases domain 2"/>
    <property type="match status" value="1"/>
</dbReference>
<gene>
    <name evidence="1" type="ORF">SAMN05444285_1688</name>
</gene>
<evidence type="ECO:0000313" key="1">
    <source>
        <dbReference type="EMBL" id="SEU16456.1"/>
    </source>
</evidence>
<name>A0A1I0K1A2_9BACT</name>
<proteinExistence type="predicted"/>
<reference evidence="1 2" key="1">
    <citation type="submission" date="2016-10" db="EMBL/GenBank/DDBJ databases">
        <authorList>
            <person name="de Groot N.N."/>
        </authorList>
    </citation>
    <scope>NUCLEOTIDE SEQUENCE [LARGE SCALE GENOMIC DNA]</scope>
    <source>
        <strain evidence="1 2">DSM 25947</strain>
    </source>
</reference>
<accession>A0A1I0K1A2</accession>
<sequence>MTNKEKLTIQLLREELDLLDKSVRTLKLSVSKCMQIGRKEEYSFEEMESFDSLTSKFGRTSDLYTQKVIRTIWILLHEPFIPFIDLLNQSEKMKLINSADQLLEVRDLRNQITHEYIPEAITGLVPEVIEKCDYLLANINTTLEFVKQRNW</sequence>
<dbReference type="RefSeq" id="WP_074781163.1">
    <property type="nucleotide sequence ID" value="NZ_FOHT01000068.1"/>
</dbReference>
<protein>
    <recommendedName>
        <fullName evidence="3">Toxin-antitoxin system antitoxin subunit</fullName>
    </recommendedName>
</protein>
<evidence type="ECO:0008006" key="3">
    <source>
        <dbReference type="Google" id="ProtNLM"/>
    </source>
</evidence>
<organism evidence="1 2">
    <name type="scientific">Draconibacterium orientale</name>
    <dbReference type="NCBI Taxonomy" id="1168034"/>
    <lineage>
        <taxon>Bacteria</taxon>
        <taxon>Pseudomonadati</taxon>
        <taxon>Bacteroidota</taxon>
        <taxon>Bacteroidia</taxon>
        <taxon>Marinilabiliales</taxon>
        <taxon>Prolixibacteraceae</taxon>
        <taxon>Draconibacterium</taxon>
    </lineage>
</organism>
<dbReference type="SUPFAM" id="SSF81593">
    <property type="entry name" value="Nucleotidyltransferase substrate binding subunit/domain"/>
    <property type="match status" value="1"/>
</dbReference>
<dbReference type="OrthoDB" id="13547at2"/>
<dbReference type="EMBL" id="FOHT01000068">
    <property type="protein sequence ID" value="SEU16456.1"/>
    <property type="molecule type" value="Genomic_DNA"/>
</dbReference>
<dbReference type="Proteomes" id="UP000181981">
    <property type="component" value="Unassembled WGS sequence"/>
</dbReference>